<proteinExistence type="predicted"/>
<dbReference type="EMBL" id="CP020858">
    <property type="protein sequence ID" value="ARU18585.1"/>
    <property type="molecule type" value="Genomic_DNA"/>
</dbReference>
<dbReference type="Proteomes" id="UP000195378">
    <property type="component" value="Chromosome"/>
</dbReference>
<evidence type="ECO:0000313" key="1">
    <source>
        <dbReference type="EMBL" id="ARU18585.1"/>
    </source>
</evidence>
<organism evidence="1 2">
    <name type="scientific">Ligilactobacillus salivarius</name>
    <dbReference type="NCBI Taxonomy" id="1624"/>
    <lineage>
        <taxon>Bacteria</taxon>
        <taxon>Bacillati</taxon>
        <taxon>Bacillota</taxon>
        <taxon>Bacilli</taxon>
        <taxon>Lactobacillales</taxon>
        <taxon>Lactobacillaceae</taxon>
        <taxon>Ligilactobacillus</taxon>
    </lineage>
</organism>
<dbReference type="RefSeq" id="WP_087448480.1">
    <property type="nucleotide sequence ID" value="NZ_CP020858.1"/>
</dbReference>
<gene>
    <name evidence="1" type="ORF">B7R82_00605</name>
</gene>
<sequence length="72" mass="8499">MKKTDMYDIADKITNYTNQLDNITDLLATNINNLDISKCKETDRIYFLTDYIKQISHDLYNFSNEIIKDDAK</sequence>
<dbReference type="AlphaFoldDB" id="A0A1Y0F5P5"/>
<protein>
    <submittedName>
        <fullName evidence="1">Uncharacterized protein</fullName>
    </submittedName>
</protein>
<evidence type="ECO:0000313" key="2">
    <source>
        <dbReference type="Proteomes" id="UP000195378"/>
    </source>
</evidence>
<reference evidence="1 2" key="1">
    <citation type="submission" date="2017-04" db="EMBL/GenBank/DDBJ databases">
        <title>Complete genome sequence of Lactobacillus salivarius ZLS006, a probiotic strain isolated from healthy piglet.</title>
        <authorList>
            <person name="Zhang D."/>
        </authorList>
    </citation>
    <scope>NUCLEOTIDE SEQUENCE [LARGE SCALE GENOMIC DNA]</scope>
    <source>
        <strain evidence="1 2">ZLS006</strain>
    </source>
</reference>
<accession>A0A1Y0F5P5</accession>
<name>A0A1Y0F5P5_9LACO</name>